<dbReference type="AlphaFoldDB" id="D4XV15"/>
<protein>
    <recommendedName>
        <fullName evidence="5">Lipoprotein</fullName>
    </recommendedName>
</protein>
<feature type="compositionally biased region" description="Basic and acidic residues" evidence="1">
    <location>
        <begin position="51"/>
        <end position="71"/>
    </location>
</feature>
<proteinExistence type="predicted"/>
<dbReference type="STRING" id="747682.MALL_0173"/>
<evidence type="ECO:0008006" key="5">
    <source>
        <dbReference type="Google" id="ProtNLM"/>
    </source>
</evidence>
<accession>D4XV15</accession>
<organism evidence="3 4">
    <name type="scientific">Mycoplasmopsis alligatoris A21JP2</name>
    <dbReference type="NCBI Taxonomy" id="747682"/>
    <lineage>
        <taxon>Bacteria</taxon>
        <taxon>Bacillati</taxon>
        <taxon>Mycoplasmatota</taxon>
        <taxon>Mycoplasmoidales</taxon>
        <taxon>Metamycoplasmataceae</taxon>
        <taxon>Mycoplasmopsis</taxon>
    </lineage>
</organism>
<feature type="signal peptide" evidence="2">
    <location>
        <begin position="1"/>
        <end position="23"/>
    </location>
</feature>
<dbReference type="Proteomes" id="UP000004757">
    <property type="component" value="Unassembled WGS sequence"/>
</dbReference>
<dbReference type="EMBL" id="ADNC01000002">
    <property type="protein sequence ID" value="EFF41816.1"/>
    <property type="molecule type" value="Genomic_DNA"/>
</dbReference>
<dbReference type="RefSeq" id="WP_005683089.1">
    <property type="nucleotide sequence ID" value="NZ_ADNC01000002.1"/>
</dbReference>
<feature type="compositionally biased region" description="Low complexity" evidence="1">
    <location>
        <begin position="31"/>
        <end position="47"/>
    </location>
</feature>
<sequence length="269" mass="30682">MKKIKTKLVLLASSLVLPVAVLSAISCGAKPTEQPNKDNNNNTQNPPAVSEPDKKPTTPDVDPNKTAEAKKLEELKTEVNAKIAEAESFIKTNKIDTEEKFKELKNEMNIVLNKWFKEALEGKNSVKTSNEAEVLKNDFDGWFERMKNAHKYLKDADPAEKKKADEFLKNAAKEYKDSQDWLGSLKAEGKFDQEKLKKFVETSRSLFDSKKIQILSIILAPADLEKELNLFKGMVKITKEQYEKFKVMFNTPASFSDKKMTLQQRLQQY</sequence>
<evidence type="ECO:0000313" key="3">
    <source>
        <dbReference type="EMBL" id="EFF41816.1"/>
    </source>
</evidence>
<dbReference type="PROSITE" id="PS51257">
    <property type="entry name" value="PROKAR_LIPOPROTEIN"/>
    <property type="match status" value="1"/>
</dbReference>
<feature type="region of interest" description="Disordered" evidence="1">
    <location>
        <begin position="29"/>
        <end position="71"/>
    </location>
</feature>
<evidence type="ECO:0000256" key="1">
    <source>
        <dbReference type="SAM" id="MobiDB-lite"/>
    </source>
</evidence>
<evidence type="ECO:0000256" key="2">
    <source>
        <dbReference type="SAM" id="SignalP"/>
    </source>
</evidence>
<reference evidence="3 4" key="1">
    <citation type="submission" date="2010-03" db="EMBL/GenBank/DDBJ databases">
        <authorList>
            <person name="Glass J.I."/>
            <person name="Benders G.A."/>
            <person name="Durkin A.S."/>
            <person name="Farmerie W.G."/>
            <person name="Hlavinka K."/>
            <person name="Hostetler J."/>
            <person name="Jackson J."/>
            <person name="May M.A."/>
            <person name="Miller R.H."/>
            <person name="Paralanov V."/>
            <person name="Radune D."/>
            <person name="Szczypinski B."/>
            <person name="Brown D.R."/>
        </authorList>
    </citation>
    <scope>NUCLEOTIDE SEQUENCE [LARGE SCALE GENOMIC DNA]</scope>
    <source>
        <strain evidence="3 4">A21JP2</strain>
    </source>
</reference>
<keyword evidence="4" id="KW-1185">Reference proteome</keyword>
<feature type="chain" id="PRO_5003067817" description="Lipoprotein" evidence="2">
    <location>
        <begin position="24"/>
        <end position="269"/>
    </location>
</feature>
<keyword evidence="2" id="KW-0732">Signal</keyword>
<gene>
    <name evidence="3" type="ORF">MALL_0173</name>
</gene>
<name>D4XV15_9BACT</name>
<evidence type="ECO:0000313" key="4">
    <source>
        <dbReference type="Proteomes" id="UP000004757"/>
    </source>
</evidence>
<comment type="caution">
    <text evidence="3">The sequence shown here is derived from an EMBL/GenBank/DDBJ whole genome shotgun (WGS) entry which is preliminary data.</text>
</comment>